<sequence>MRPTGCRPWSAQVPLKASPQGDSTLMNDLLTNVIAGLVHLVGLLV</sequence>
<proteinExistence type="predicted"/>
<name>A0A6G3QZ74_9ACTN</name>
<accession>A0A6G3QZ74</accession>
<reference evidence="1" key="1">
    <citation type="submission" date="2020-01" db="EMBL/GenBank/DDBJ databases">
        <title>Insect and environment-associated Actinomycetes.</title>
        <authorList>
            <person name="Currrie C."/>
            <person name="Chevrette M."/>
            <person name="Carlson C."/>
            <person name="Stubbendieck R."/>
            <person name="Wendt-Pienkowski E."/>
        </authorList>
    </citation>
    <scope>NUCLEOTIDE SEQUENCE</scope>
    <source>
        <strain evidence="1">SID14436</strain>
    </source>
</reference>
<organism evidence="1">
    <name type="scientific">Streptomyces sp. SID14436</name>
    <dbReference type="NCBI Taxonomy" id="2706070"/>
    <lineage>
        <taxon>Bacteria</taxon>
        <taxon>Bacillati</taxon>
        <taxon>Actinomycetota</taxon>
        <taxon>Actinomycetes</taxon>
        <taxon>Kitasatosporales</taxon>
        <taxon>Streptomycetaceae</taxon>
        <taxon>Streptomyces</taxon>
    </lineage>
</organism>
<dbReference type="RefSeq" id="WP_164338742.1">
    <property type="nucleotide sequence ID" value="NZ_JAAGMD010000640.1"/>
</dbReference>
<dbReference type="EMBL" id="JAAGMD010000640">
    <property type="protein sequence ID" value="NEA88798.1"/>
    <property type="molecule type" value="Genomic_DNA"/>
</dbReference>
<dbReference type="AlphaFoldDB" id="A0A6G3QZ74"/>
<gene>
    <name evidence="1" type="ORF">G3I53_22825</name>
</gene>
<evidence type="ECO:0000313" key="1">
    <source>
        <dbReference type="EMBL" id="NEA88798.1"/>
    </source>
</evidence>
<comment type="caution">
    <text evidence="1">The sequence shown here is derived from an EMBL/GenBank/DDBJ whole genome shotgun (WGS) entry which is preliminary data.</text>
</comment>
<protein>
    <submittedName>
        <fullName evidence="1">Uncharacterized protein</fullName>
    </submittedName>
</protein>